<dbReference type="AlphaFoldDB" id="A0A420HZ21"/>
<gene>
    <name evidence="10" type="ORF">GcC1_145010</name>
</gene>
<evidence type="ECO:0000256" key="2">
    <source>
        <dbReference type="ARBA" id="ARBA00009096"/>
    </source>
</evidence>
<dbReference type="Proteomes" id="UP000285405">
    <property type="component" value="Unassembled WGS sequence"/>
</dbReference>
<dbReference type="PANTHER" id="PTHR31204:SF1">
    <property type="entry name" value="SIGMA INTRACELLULAR RECEPTOR 2"/>
    <property type="match status" value="1"/>
</dbReference>
<feature type="transmembrane region" description="Helical" evidence="8">
    <location>
        <begin position="12"/>
        <end position="34"/>
    </location>
</feature>
<evidence type="ECO:0000256" key="1">
    <source>
        <dbReference type="ARBA" id="ARBA00004477"/>
    </source>
</evidence>
<feature type="transmembrane region" description="Helical" evidence="8">
    <location>
        <begin position="65"/>
        <end position="85"/>
    </location>
</feature>
<comment type="caution">
    <text evidence="10">The sequence shown here is derived from an EMBL/GenBank/DDBJ whole genome shotgun (WGS) entry which is preliminary data.</text>
</comment>
<dbReference type="InterPro" id="IPR033118">
    <property type="entry name" value="EXPERA"/>
</dbReference>
<evidence type="ECO:0000256" key="5">
    <source>
        <dbReference type="ARBA" id="ARBA00022989"/>
    </source>
</evidence>
<name>A0A420HZ21_9PEZI</name>
<evidence type="ECO:0000256" key="7">
    <source>
        <dbReference type="PROSITE-ProRule" id="PRU01087"/>
    </source>
</evidence>
<dbReference type="PIRSF" id="PIRSF031032">
    <property type="entry name" value="TMP_97_prd"/>
    <property type="match status" value="1"/>
</dbReference>
<dbReference type="GO" id="GO:0005789">
    <property type="term" value="C:endoplasmic reticulum membrane"/>
    <property type="evidence" value="ECO:0007669"/>
    <property type="project" value="UniProtKB-SubCell"/>
</dbReference>
<dbReference type="InterPro" id="IPR051987">
    <property type="entry name" value="Sigma-2_receptor-like"/>
</dbReference>
<keyword evidence="6 7" id="KW-0472">Membrane</keyword>
<keyword evidence="5 7" id="KW-1133">Transmembrane helix</keyword>
<comment type="similarity">
    <text evidence="2">Belongs to the TMEM97/sigma-2 receptor family.</text>
</comment>
<comment type="subcellular location">
    <subcellularLocation>
        <location evidence="1">Endoplasmic reticulum membrane</location>
        <topology evidence="1">Multi-pass membrane protein</topology>
    </subcellularLocation>
</comment>
<dbReference type="InterPro" id="IPR016964">
    <property type="entry name" value="Sigma2_recept"/>
</dbReference>
<evidence type="ECO:0000256" key="6">
    <source>
        <dbReference type="ARBA" id="ARBA00023136"/>
    </source>
</evidence>
<evidence type="ECO:0000313" key="10">
    <source>
        <dbReference type="EMBL" id="RKF62671.1"/>
    </source>
</evidence>
<dbReference type="PANTHER" id="PTHR31204">
    <property type="entry name" value="SIGMA INTRACELLULAR RECEPTOR 2"/>
    <property type="match status" value="1"/>
</dbReference>
<keyword evidence="4" id="KW-0256">Endoplasmic reticulum</keyword>
<dbReference type="EMBL" id="MCBR01014561">
    <property type="protein sequence ID" value="RKF62671.1"/>
    <property type="molecule type" value="Genomic_DNA"/>
</dbReference>
<evidence type="ECO:0000256" key="8">
    <source>
        <dbReference type="SAM" id="Phobius"/>
    </source>
</evidence>
<organism evidence="10 11">
    <name type="scientific">Golovinomyces cichoracearum</name>
    <dbReference type="NCBI Taxonomy" id="62708"/>
    <lineage>
        <taxon>Eukaryota</taxon>
        <taxon>Fungi</taxon>
        <taxon>Dikarya</taxon>
        <taxon>Ascomycota</taxon>
        <taxon>Pezizomycotina</taxon>
        <taxon>Leotiomycetes</taxon>
        <taxon>Erysiphales</taxon>
        <taxon>Erysiphaceae</taxon>
        <taxon>Golovinomyces</taxon>
    </lineage>
</organism>
<evidence type="ECO:0000256" key="3">
    <source>
        <dbReference type="ARBA" id="ARBA00022692"/>
    </source>
</evidence>
<dbReference type="PROSITE" id="PS51751">
    <property type="entry name" value="EXPERA"/>
    <property type="match status" value="1"/>
</dbReference>
<evidence type="ECO:0000256" key="4">
    <source>
        <dbReference type="ARBA" id="ARBA00022824"/>
    </source>
</evidence>
<feature type="transmembrane region" description="Helical" evidence="8">
    <location>
        <begin position="97"/>
        <end position="120"/>
    </location>
</feature>
<protein>
    <recommendedName>
        <fullName evidence="9">EXPERA domain-containing protein</fullName>
    </recommendedName>
</protein>
<sequence length="153" mass="18090">MSNSLLSRKRDLVYFVHFLFALPFMFLIDLQVIYDPSLVPAFLKKAKGFYVERYKDRFFVDPPPFFKLFVWSELLVQAPVMLWSLGGLYRNSPNVPLIILPFALLVFIATLTCMVEFLHWDISWHEKFDLTTLYGPYLILCRRRVFITQKPGN</sequence>
<evidence type="ECO:0000313" key="11">
    <source>
        <dbReference type="Proteomes" id="UP000285405"/>
    </source>
</evidence>
<dbReference type="OrthoDB" id="433124at2759"/>
<dbReference type="Pfam" id="PF05241">
    <property type="entry name" value="EBP"/>
    <property type="match status" value="1"/>
</dbReference>
<feature type="domain" description="EXPERA" evidence="9">
    <location>
        <begin position="10"/>
        <end position="145"/>
    </location>
</feature>
<keyword evidence="3 7" id="KW-0812">Transmembrane</keyword>
<reference evidence="10 11" key="1">
    <citation type="journal article" date="2018" name="BMC Genomics">
        <title>Comparative genome analyses reveal sequence features reflecting distinct modes of host-adaptation between dicot and monocot powdery mildew.</title>
        <authorList>
            <person name="Wu Y."/>
            <person name="Ma X."/>
            <person name="Pan Z."/>
            <person name="Kale S.D."/>
            <person name="Song Y."/>
            <person name="King H."/>
            <person name="Zhang Q."/>
            <person name="Presley C."/>
            <person name="Deng X."/>
            <person name="Wei C.I."/>
            <person name="Xiao S."/>
        </authorList>
    </citation>
    <scope>NUCLEOTIDE SEQUENCE [LARGE SCALE GENOMIC DNA]</scope>
    <source>
        <strain evidence="10">UCSC1</strain>
    </source>
</reference>
<accession>A0A420HZ21</accession>
<proteinExistence type="inferred from homology"/>
<evidence type="ECO:0000259" key="9">
    <source>
        <dbReference type="PROSITE" id="PS51751"/>
    </source>
</evidence>